<proteinExistence type="predicted"/>
<dbReference type="EMBL" id="MU155495">
    <property type="protein sequence ID" value="KAF9472809.1"/>
    <property type="molecule type" value="Genomic_DNA"/>
</dbReference>
<name>A0A9P6CU60_9AGAR</name>
<sequence>MQGNAVQASPTRDQQDRKRSRQKEKTYRYYDAQASLQARKAGRFIAGSRELRLEALEEAMERNIYSNVREATERKRFTLTFGGEPAHGGGLRDLLRSQSIVSNVPCLANPCRAKNGSLNPPPWAGSPPNVRVNLLRSVASRTLELGHPGRQTLERRNISHSTLLVPYFFAPYYRLDRLTPSYCRRFIAKLWPSPTVVFRYIVRAAAPDLFGAIREILRDRTFDLVVHPWPSDFHPVERLLTDDSLCAWRTMPSAWMFSYPVPAQEF</sequence>
<feature type="compositionally biased region" description="Basic and acidic residues" evidence="1">
    <location>
        <begin position="13"/>
        <end position="26"/>
    </location>
</feature>
<feature type="region of interest" description="Disordered" evidence="1">
    <location>
        <begin position="1"/>
        <end position="26"/>
    </location>
</feature>
<keyword evidence="3" id="KW-1185">Reference proteome</keyword>
<evidence type="ECO:0000313" key="3">
    <source>
        <dbReference type="Proteomes" id="UP000807469"/>
    </source>
</evidence>
<gene>
    <name evidence="2" type="ORF">BDN70DRAFT_900256</name>
</gene>
<evidence type="ECO:0000313" key="2">
    <source>
        <dbReference type="EMBL" id="KAF9472809.1"/>
    </source>
</evidence>
<reference evidence="2" key="1">
    <citation type="submission" date="2020-11" db="EMBL/GenBank/DDBJ databases">
        <authorList>
            <consortium name="DOE Joint Genome Institute"/>
            <person name="Ahrendt S."/>
            <person name="Riley R."/>
            <person name="Andreopoulos W."/>
            <person name="Labutti K."/>
            <person name="Pangilinan J."/>
            <person name="Ruiz-Duenas F.J."/>
            <person name="Barrasa J.M."/>
            <person name="Sanchez-Garcia M."/>
            <person name="Camarero S."/>
            <person name="Miyauchi S."/>
            <person name="Serrano A."/>
            <person name="Linde D."/>
            <person name="Babiker R."/>
            <person name="Drula E."/>
            <person name="Ayuso-Fernandez I."/>
            <person name="Pacheco R."/>
            <person name="Padilla G."/>
            <person name="Ferreira P."/>
            <person name="Barriuso J."/>
            <person name="Kellner H."/>
            <person name="Castanera R."/>
            <person name="Alfaro M."/>
            <person name="Ramirez L."/>
            <person name="Pisabarro A.G."/>
            <person name="Kuo A."/>
            <person name="Tritt A."/>
            <person name="Lipzen A."/>
            <person name="He G."/>
            <person name="Yan M."/>
            <person name="Ng V."/>
            <person name="Cullen D."/>
            <person name="Martin F."/>
            <person name="Rosso M.-N."/>
            <person name="Henrissat B."/>
            <person name="Hibbett D."/>
            <person name="Martinez A.T."/>
            <person name="Grigoriev I.V."/>
        </authorList>
    </citation>
    <scope>NUCLEOTIDE SEQUENCE</scope>
    <source>
        <strain evidence="2">CIRM-BRFM 674</strain>
    </source>
</reference>
<dbReference type="Proteomes" id="UP000807469">
    <property type="component" value="Unassembled WGS sequence"/>
</dbReference>
<protein>
    <submittedName>
        <fullName evidence="2">Uncharacterized protein</fullName>
    </submittedName>
</protein>
<comment type="caution">
    <text evidence="2">The sequence shown here is derived from an EMBL/GenBank/DDBJ whole genome shotgun (WGS) entry which is preliminary data.</text>
</comment>
<dbReference type="AlphaFoldDB" id="A0A9P6CU60"/>
<evidence type="ECO:0000256" key="1">
    <source>
        <dbReference type="SAM" id="MobiDB-lite"/>
    </source>
</evidence>
<accession>A0A9P6CU60</accession>
<feature type="compositionally biased region" description="Polar residues" evidence="1">
    <location>
        <begin position="1"/>
        <end position="11"/>
    </location>
</feature>
<organism evidence="2 3">
    <name type="scientific">Pholiota conissans</name>
    <dbReference type="NCBI Taxonomy" id="109636"/>
    <lineage>
        <taxon>Eukaryota</taxon>
        <taxon>Fungi</taxon>
        <taxon>Dikarya</taxon>
        <taxon>Basidiomycota</taxon>
        <taxon>Agaricomycotina</taxon>
        <taxon>Agaricomycetes</taxon>
        <taxon>Agaricomycetidae</taxon>
        <taxon>Agaricales</taxon>
        <taxon>Agaricineae</taxon>
        <taxon>Strophariaceae</taxon>
        <taxon>Pholiota</taxon>
    </lineage>
</organism>